<dbReference type="SUPFAM" id="SSF56024">
    <property type="entry name" value="Phospholipase D/nuclease"/>
    <property type="match status" value="1"/>
</dbReference>
<reference evidence="4" key="1">
    <citation type="journal article" date="2019" name="Int. J. Syst. Evol. Microbiol.">
        <title>The Global Catalogue of Microorganisms (GCM) 10K type strain sequencing project: providing services to taxonomists for standard genome sequencing and annotation.</title>
        <authorList>
            <consortium name="The Broad Institute Genomics Platform"/>
            <consortium name="The Broad Institute Genome Sequencing Center for Infectious Disease"/>
            <person name="Wu L."/>
            <person name="Ma J."/>
        </authorList>
    </citation>
    <scope>NUCLEOTIDE SEQUENCE [LARGE SCALE GENOMIC DNA]</scope>
    <source>
        <strain evidence="4">JCM 14902</strain>
    </source>
</reference>
<organism evidence="3 4">
    <name type="scientific">Microbacterium pumilum</name>
    <dbReference type="NCBI Taxonomy" id="344165"/>
    <lineage>
        <taxon>Bacteria</taxon>
        <taxon>Bacillati</taxon>
        <taxon>Actinomycetota</taxon>
        <taxon>Actinomycetes</taxon>
        <taxon>Micrococcales</taxon>
        <taxon>Microbacteriaceae</taxon>
        <taxon>Microbacterium</taxon>
    </lineage>
</organism>
<evidence type="ECO:0000313" key="3">
    <source>
        <dbReference type="EMBL" id="GAA1989865.1"/>
    </source>
</evidence>
<dbReference type="SUPFAM" id="SSF47413">
    <property type="entry name" value="lambda repressor-like DNA-binding domains"/>
    <property type="match status" value="1"/>
</dbReference>
<feature type="region of interest" description="Disordered" evidence="1">
    <location>
        <begin position="1"/>
        <end position="23"/>
    </location>
</feature>
<gene>
    <name evidence="3" type="ORF">GCM10009777_26380</name>
</gene>
<evidence type="ECO:0000313" key="4">
    <source>
        <dbReference type="Proteomes" id="UP001500326"/>
    </source>
</evidence>
<keyword evidence="4" id="KW-1185">Reference proteome</keyword>
<evidence type="ECO:0000256" key="1">
    <source>
        <dbReference type="SAM" id="MobiDB-lite"/>
    </source>
</evidence>
<name>A0ABP5E456_9MICO</name>
<feature type="compositionally biased region" description="Basic and acidic residues" evidence="1">
    <location>
        <begin position="7"/>
        <end position="23"/>
    </location>
</feature>
<dbReference type="Pfam" id="PF13443">
    <property type="entry name" value="HTH_26"/>
    <property type="match status" value="1"/>
</dbReference>
<evidence type="ECO:0000259" key="2">
    <source>
        <dbReference type="PROSITE" id="PS50943"/>
    </source>
</evidence>
<sequence>MTAQRTDGTESGRRLAEQMQRRHISTRDLANRAGCDERTIQRALNGTTTPQLRVAESIAAVLDCEPDEIWPRVGQDHLSPAALTARLFPSRAQIPADVWRDALAGTTTRIDFCVYGGTFLFDTVHGFLRLIRDAAERGVQVRILVGDPGSTAVHQRGVEEGIGDALAGRCRLTLSRLAPIHDLDGVEIRTHSTPLYVSMFFMDDTLYANHHILGSPAGDNPVIVIARDLDPEVWESYTNSFEHIWVGAHPAPYPPY</sequence>
<proteinExistence type="predicted"/>
<dbReference type="EMBL" id="BAAAOH010000001">
    <property type="protein sequence ID" value="GAA1989865.1"/>
    <property type="molecule type" value="Genomic_DNA"/>
</dbReference>
<dbReference type="CDD" id="cd00093">
    <property type="entry name" value="HTH_XRE"/>
    <property type="match status" value="1"/>
</dbReference>
<dbReference type="PROSITE" id="PS50943">
    <property type="entry name" value="HTH_CROC1"/>
    <property type="match status" value="1"/>
</dbReference>
<dbReference type="Proteomes" id="UP001500326">
    <property type="component" value="Unassembled WGS sequence"/>
</dbReference>
<protein>
    <recommendedName>
        <fullName evidence="2">HTH cro/C1-type domain-containing protein</fullName>
    </recommendedName>
</protein>
<dbReference type="SMART" id="SM00530">
    <property type="entry name" value="HTH_XRE"/>
    <property type="match status" value="1"/>
</dbReference>
<dbReference type="InterPro" id="IPR001387">
    <property type="entry name" value="Cro/C1-type_HTH"/>
</dbReference>
<dbReference type="Gene3D" id="1.10.260.40">
    <property type="entry name" value="lambda repressor-like DNA-binding domains"/>
    <property type="match status" value="1"/>
</dbReference>
<accession>A0ABP5E456</accession>
<comment type="caution">
    <text evidence="3">The sequence shown here is derived from an EMBL/GenBank/DDBJ whole genome shotgun (WGS) entry which is preliminary data.</text>
</comment>
<dbReference type="InterPro" id="IPR010982">
    <property type="entry name" value="Lambda_DNA-bd_dom_sf"/>
</dbReference>
<dbReference type="Gene3D" id="3.30.870.10">
    <property type="entry name" value="Endonuclease Chain A"/>
    <property type="match status" value="1"/>
</dbReference>
<feature type="domain" description="HTH cro/C1-type" evidence="2">
    <location>
        <begin position="15"/>
        <end position="69"/>
    </location>
</feature>